<keyword evidence="4" id="KW-0297">G-protein coupled receptor</keyword>
<dbReference type="SUPFAM" id="SSF81321">
    <property type="entry name" value="Family A G protein-coupled receptor-like"/>
    <property type="match status" value="1"/>
</dbReference>
<dbReference type="Proteomes" id="UP000828390">
    <property type="component" value="Unassembled WGS sequence"/>
</dbReference>
<dbReference type="PROSITE" id="PS50262">
    <property type="entry name" value="G_PROTEIN_RECEP_F1_2"/>
    <property type="match status" value="1"/>
</dbReference>
<evidence type="ECO:0000256" key="1">
    <source>
        <dbReference type="ARBA" id="ARBA00004141"/>
    </source>
</evidence>
<dbReference type="Gene3D" id="1.20.1070.10">
    <property type="entry name" value="Rhodopsin 7-helix transmembrane proteins"/>
    <property type="match status" value="1"/>
</dbReference>
<dbReference type="GO" id="GO:0005886">
    <property type="term" value="C:plasma membrane"/>
    <property type="evidence" value="ECO:0007669"/>
    <property type="project" value="TreeGrafter"/>
</dbReference>
<evidence type="ECO:0000256" key="8">
    <source>
        <dbReference type="SAM" id="Phobius"/>
    </source>
</evidence>
<keyword evidence="6" id="KW-0675">Receptor</keyword>
<dbReference type="InterPro" id="IPR017452">
    <property type="entry name" value="GPCR_Rhodpsn_7TM"/>
</dbReference>
<evidence type="ECO:0000256" key="7">
    <source>
        <dbReference type="ARBA" id="ARBA00023224"/>
    </source>
</evidence>
<reference evidence="10" key="2">
    <citation type="submission" date="2020-11" db="EMBL/GenBank/DDBJ databases">
        <authorList>
            <person name="McCartney M.A."/>
            <person name="Auch B."/>
            <person name="Kono T."/>
            <person name="Mallez S."/>
            <person name="Becker A."/>
            <person name="Gohl D.M."/>
            <person name="Silverstein K.A.T."/>
            <person name="Koren S."/>
            <person name="Bechman K.B."/>
            <person name="Herman A."/>
            <person name="Abrahante J.E."/>
            <person name="Garbe J."/>
        </authorList>
    </citation>
    <scope>NUCLEOTIDE SEQUENCE</scope>
    <source>
        <strain evidence="10">Duluth1</strain>
        <tissue evidence="10">Whole animal</tissue>
    </source>
</reference>
<evidence type="ECO:0000256" key="5">
    <source>
        <dbReference type="ARBA" id="ARBA00023136"/>
    </source>
</evidence>
<dbReference type="PRINTS" id="PR00237">
    <property type="entry name" value="GPCRRHODOPSN"/>
</dbReference>
<evidence type="ECO:0000259" key="9">
    <source>
        <dbReference type="PROSITE" id="PS50262"/>
    </source>
</evidence>
<comment type="caution">
    <text evidence="10">The sequence shown here is derived from an EMBL/GenBank/DDBJ whole genome shotgun (WGS) entry which is preliminary data.</text>
</comment>
<dbReference type="GO" id="GO:0004930">
    <property type="term" value="F:G protein-coupled receptor activity"/>
    <property type="evidence" value="ECO:0007669"/>
    <property type="project" value="UniProtKB-KW"/>
</dbReference>
<feature type="transmembrane region" description="Helical" evidence="8">
    <location>
        <begin position="83"/>
        <end position="104"/>
    </location>
</feature>
<sequence length="144" mass="16211">MSINDSMFVHLMTGYLEEYNSTYQNFATADETERMEVVSTDASTVIYLTILFFVIGLIGVLGNMLVIFAVICSRKMRTSMTNLLITNLATADLIIMALGIPEIIQFMMNKGWRLSDLSCRINRFILVTSLYGSVLTLISLCVER</sequence>
<protein>
    <recommendedName>
        <fullName evidence="9">G-protein coupled receptors family 1 profile domain-containing protein</fullName>
    </recommendedName>
</protein>
<comment type="subcellular location">
    <subcellularLocation>
        <location evidence="1">Membrane</location>
        <topology evidence="1">Multi-pass membrane protein</topology>
    </subcellularLocation>
</comment>
<evidence type="ECO:0000256" key="3">
    <source>
        <dbReference type="ARBA" id="ARBA00022989"/>
    </source>
</evidence>
<dbReference type="PANTHER" id="PTHR45695">
    <property type="entry name" value="LEUCOKININ RECEPTOR-RELATED"/>
    <property type="match status" value="1"/>
</dbReference>
<keyword evidence="2 8" id="KW-0812">Transmembrane</keyword>
<keyword evidence="7" id="KW-0807">Transducer</keyword>
<evidence type="ECO:0000256" key="4">
    <source>
        <dbReference type="ARBA" id="ARBA00023040"/>
    </source>
</evidence>
<name>A0A9D4EKX0_DREPO</name>
<keyword evidence="3 8" id="KW-1133">Transmembrane helix</keyword>
<dbReference type="AlphaFoldDB" id="A0A9D4EKX0"/>
<proteinExistence type="predicted"/>
<evidence type="ECO:0000256" key="2">
    <source>
        <dbReference type="ARBA" id="ARBA00022692"/>
    </source>
</evidence>
<keyword evidence="11" id="KW-1185">Reference proteome</keyword>
<organism evidence="10 11">
    <name type="scientific">Dreissena polymorpha</name>
    <name type="common">Zebra mussel</name>
    <name type="synonym">Mytilus polymorpha</name>
    <dbReference type="NCBI Taxonomy" id="45954"/>
    <lineage>
        <taxon>Eukaryota</taxon>
        <taxon>Metazoa</taxon>
        <taxon>Spiralia</taxon>
        <taxon>Lophotrochozoa</taxon>
        <taxon>Mollusca</taxon>
        <taxon>Bivalvia</taxon>
        <taxon>Autobranchia</taxon>
        <taxon>Heteroconchia</taxon>
        <taxon>Euheterodonta</taxon>
        <taxon>Imparidentia</taxon>
        <taxon>Neoheterodontei</taxon>
        <taxon>Myida</taxon>
        <taxon>Dreissenoidea</taxon>
        <taxon>Dreissenidae</taxon>
        <taxon>Dreissena</taxon>
    </lineage>
</organism>
<dbReference type="Pfam" id="PF00001">
    <property type="entry name" value="7tm_1"/>
    <property type="match status" value="1"/>
</dbReference>
<evidence type="ECO:0000256" key="6">
    <source>
        <dbReference type="ARBA" id="ARBA00023170"/>
    </source>
</evidence>
<accession>A0A9D4EKX0</accession>
<feature type="transmembrane region" description="Helical" evidence="8">
    <location>
        <begin position="45"/>
        <end position="71"/>
    </location>
</feature>
<feature type="transmembrane region" description="Helical" evidence="8">
    <location>
        <begin position="124"/>
        <end position="142"/>
    </location>
</feature>
<reference evidence="10" key="1">
    <citation type="journal article" date="2019" name="bioRxiv">
        <title>The Genome of the Zebra Mussel, Dreissena polymorpha: A Resource for Invasive Species Research.</title>
        <authorList>
            <person name="McCartney M.A."/>
            <person name="Auch B."/>
            <person name="Kono T."/>
            <person name="Mallez S."/>
            <person name="Zhang Y."/>
            <person name="Obille A."/>
            <person name="Becker A."/>
            <person name="Abrahante J.E."/>
            <person name="Garbe J."/>
            <person name="Badalamenti J.P."/>
            <person name="Herman A."/>
            <person name="Mangelson H."/>
            <person name="Liachko I."/>
            <person name="Sullivan S."/>
            <person name="Sone E.D."/>
            <person name="Koren S."/>
            <person name="Silverstein K.A.T."/>
            <person name="Beckman K.B."/>
            <person name="Gohl D.M."/>
        </authorList>
    </citation>
    <scope>NUCLEOTIDE SEQUENCE</scope>
    <source>
        <strain evidence="10">Duluth1</strain>
        <tissue evidence="10">Whole animal</tissue>
    </source>
</reference>
<evidence type="ECO:0000313" key="10">
    <source>
        <dbReference type="EMBL" id="KAH3782202.1"/>
    </source>
</evidence>
<dbReference type="CDD" id="cd00637">
    <property type="entry name" value="7tm_classA_rhodopsin-like"/>
    <property type="match status" value="1"/>
</dbReference>
<dbReference type="EMBL" id="JAIWYP010000008">
    <property type="protein sequence ID" value="KAH3782202.1"/>
    <property type="molecule type" value="Genomic_DNA"/>
</dbReference>
<feature type="domain" description="G-protein coupled receptors family 1 profile" evidence="9">
    <location>
        <begin position="62"/>
        <end position="144"/>
    </location>
</feature>
<dbReference type="InterPro" id="IPR000276">
    <property type="entry name" value="GPCR_Rhodpsn"/>
</dbReference>
<keyword evidence="5 8" id="KW-0472">Membrane</keyword>
<gene>
    <name evidence="10" type="ORF">DPMN_160114</name>
</gene>
<dbReference type="PANTHER" id="PTHR45695:SF22">
    <property type="entry name" value="G-PROTEIN COUPLED RECEPTORS FAMILY 1 PROFILE DOMAIN-CONTAINING PROTEIN"/>
    <property type="match status" value="1"/>
</dbReference>
<evidence type="ECO:0000313" key="11">
    <source>
        <dbReference type="Proteomes" id="UP000828390"/>
    </source>
</evidence>